<gene>
    <name evidence="2" type="ORF">A2150_02955</name>
</gene>
<dbReference type="EMBL" id="MFSS01000121">
    <property type="protein sequence ID" value="OGI41668.1"/>
    <property type="molecule type" value="Genomic_DNA"/>
</dbReference>
<proteinExistence type="predicted"/>
<organism evidence="2 3">
    <name type="scientific">Candidatus Muproteobacteria bacterium RBG_16_64_11</name>
    <dbReference type="NCBI Taxonomy" id="1817758"/>
    <lineage>
        <taxon>Bacteria</taxon>
        <taxon>Pseudomonadati</taxon>
        <taxon>Pseudomonadota</taxon>
        <taxon>Candidatus Muproteobacteria</taxon>
    </lineage>
</organism>
<evidence type="ECO:0000313" key="3">
    <source>
        <dbReference type="Proteomes" id="UP000177925"/>
    </source>
</evidence>
<reference evidence="2 3" key="1">
    <citation type="journal article" date="2016" name="Nat. Commun.">
        <title>Thousands of microbial genomes shed light on interconnected biogeochemical processes in an aquifer system.</title>
        <authorList>
            <person name="Anantharaman K."/>
            <person name="Brown C.T."/>
            <person name="Hug L.A."/>
            <person name="Sharon I."/>
            <person name="Castelle C.J."/>
            <person name="Probst A.J."/>
            <person name="Thomas B.C."/>
            <person name="Singh A."/>
            <person name="Wilkins M.J."/>
            <person name="Karaoz U."/>
            <person name="Brodie E.L."/>
            <person name="Williams K.H."/>
            <person name="Hubbard S.S."/>
            <person name="Banfield J.F."/>
        </authorList>
    </citation>
    <scope>NUCLEOTIDE SEQUENCE [LARGE SCALE GENOMIC DNA]</scope>
</reference>
<sequence length="548" mass="61917">MRATGLNLSLPEINQAIRTEVATRPDEAKRWLASLPFLNVNETGRLIFSSLKDLNRLPLEDDQRLKLMELYRQPVSTISRELEKNYLGLPVPIPLKNRPIAEQVQQFQIEMAHGYLRIAQNAAQKPALNRADQQAVALAIQRGIRYLTELLAKSYEVYAPCPAGCWREIHQLYRCAERLGVTETDVPDPLNAAVKQSSVAHVYKQALLLAFSNPYRLPPRMLGKILHYLDHWASYAKLTQPGQELQRNCQFLINLQEDRAGFSDTEGVVISHHAPYRLLTTHDLARVLHSQYALLREGKTPPSEGLEPDFFGPESLDMLRSLIGAWGIKPKRVFTRISRHDAQFEVAMGVDNSNFFINNQQEFHPSTTEVGPPRKRNTISAPRPQAQGKPQQPRTLTDWRLVDESASGIALRKAANGSDQVRVGELVALRQAGKTTHGKWSLAVVRWIKNTVNDEIEMGIQRLAPQAEARAIRTDALHSLDSGLIPALFLSGIDSMKQPATLVTRRGVYRPDRILTIDDGYRAQRVSATRLVQVNPSFEQFEYRLLDF</sequence>
<feature type="region of interest" description="Disordered" evidence="1">
    <location>
        <begin position="363"/>
        <end position="394"/>
    </location>
</feature>
<accession>A0A1F6T970</accession>
<evidence type="ECO:0000313" key="2">
    <source>
        <dbReference type="EMBL" id="OGI41668.1"/>
    </source>
</evidence>
<name>A0A1F6T970_9PROT</name>
<dbReference type="Proteomes" id="UP000177925">
    <property type="component" value="Unassembled WGS sequence"/>
</dbReference>
<protein>
    <recommendedName>
        <fullName evidence="4">PilZ domain-containing protein</fullName>
    </recommendedName>
</protein>
<dbReference type="STRING" id="1817758.A2150_02955"/>
<dbReference type="AlphaFoldDB" id="A0A1F6T970"/>
<evidence type="ECO:0008006" key="4">
    <source>
        <dbReference type="Google" id="ProtNLM"/>
    </source>
</evidence>
<comment type="caution">
    <text evidence="2">The sequence shown here is derived from an EMBL/GenBank/DDBJ whole genome shotgun (WGS) entry which is preliminary data.</text>
</comment>
<evidence type="ECO:0000256" key="1">
    <source>
        <dbReference type="SAM" id="MobiDB-lite"/>
    </source>
</evidence>